<evidence type="ECO:0000313" key="3">
    <source>
        <dbReference type="Proteomes" id="UP001295423"/>
    </source>
</evidence>
<protein>
    <submittedName>
        <fullName evidence="2">Uncharacterized protein</fullName>
    </submittedName>
</protein>
<dbReference type="EMBL" id="CAKOGP040001814">
    <property type="protein sequence ID" value="CAJ1952943.1"/>
    <property type="molecule type" value="Genomic_DNA"/>
</dbReference>
<evidence type="ECO:0000256" key="1">
    <source>
        <dbReference type="SAM" id="MobiDB-lite"/>
    </source>
</evidence>
<reference evidence="2" key="1">
    <citation type="submission" date="2023-08" db="EMBL/GenBank/DDBJ databases">
        <authorList>
            <person name="Audoor S."/>
            <person name="Bilcke G."/>
        </authorList>
    </citation>
    <scope>NUCLEOTIDE SEQUENCE</scope>
</reference>
<dbReference type="Proteomes" id="UP001295423">
    <property type="component" value="Unassembled WGS sequence"/>
</dbReference>
<sequence>MIVTPGTRRTCTAETKKAIADCAVAFDSEDEDDYYCDDVSASALKPEIANLKARISDLQEETMADAIERLVQRNGKNVELPAELLIEALNKPLEPSNSMSNKSYRSSPRF</sequence>
<gene>
    <name evidence="2" type="ORF">CYCCA115_LOCUS13794</name>
</gene>
<evidence type="ECO:0000313" key="2">
    <source>
        <dbReference type="EMBL" id="CAJ1952943.1"/>
    </source>
</evidence>
<feature type="region of interest" description="Disordered" evidence="1">
    <location>
        <begin position="91"/>
        <end position="110"/>
    </location>
</feature>
<keyword evidence="3" id="KW-1185">Reference proteome</keyword>
<comment type="caution">
    <text evidence="2">The sequence shown here is derived from an EMBL/GenBank/DDBJ whole genome shotgun (WGS) entry which is preliminary data.</text>
</comment>
<proteinExistence type="predicted"/>
<accession>A0AAD2FTG7</accession>
<feature type="compositionally biased region" description="Low complexity" evidence="1">
    <location>
        <begin position="95"/>
        <end position="110"/>
    </location>
</feature>
<name>A0AAD2FTG7_9STRA</name>
<organism evidence="2 3">
    <name type="scientific">Cylindrotheca closterium</name>
    <dbReference type="NCBI Taxonomy" id="2856"/>
    <lineage>
        <taxon>Eukaryota</taxon>
        <taxon>Sar</taxon>
        <taxon>Stramenopiles</taxon>
        <taxon>Ochrophyta</taxon>
        <taxon>Bacillariophyta</taxon>
        <taxon>Bacillariophyceae</taxon>
        <taxon>Bacillariophycidae</taxon>
        <taxon>Bacillariales</taxon>
        <taxon>Bacillariaceae</taxon>
        <taxon>Cylindrotheca</taxon>
    </lineage>
</organism>
<dbReference type="AlphaFoldDB" id="A0AAD2FTG7"/>